<name>A0A0R1QEQ1_9LACO</name>
<comment type="caution">
    <text evidence="1">The sequence shown here is derived from an EMBL/GenBank/DDBJ whole genome shotgun (WGS) entry which is preliminary data.</text>
</comment>
<gene>
    <name evidence="1" type="ORF">FD01_GL001810</name>
</gene>
<evidence type="ECO:0000313" key="1">
    <source>
        <dbReference type="EMBL" id="KRL42894.1"/>
    </source>
</evidence>
<dbReference type="Gene3D" id="3.60.21.10">
    <property type="match status" value="1"/>
</dbReference>
<dbReference type="InterPro" id="IPR029052">
    <property type="entry name" value="Metallo-depent_PP-like"/>
</dbReference>
<dbReference type="InterPro" id="IPR022302">
    <property type="entry name" value="Phosphoesterase_putative"/>
</dbReference>
<dbReference type="EMBL" id="AZEU01000216">
    <property type="protein sequence ID" value="KRL42894.1"/>
    <property type="molecule type" value="Genomic_DNA"/>
</dbReference>
<keyword evidence="1" id="KW-0378">Hydrolase</keyword>
<dbReference type="RefSeq" id="WP_056964396.1">
    <property type="nucleotide sequence ID" value="NZ_AZEU01000216.1"/>
</dbReference>
<protein>
    <submittedName>
        <fullName evidence="1">Phosphohydrolase</fullName>
    </submittedName>
</protein>
<dbReference type="SUPFAM" id="SSF56300">
    <property type="entry name" value="Metallo-dependent phosphatases"/>
    <property type="match status" value="1"/>
</dbReference>
<sequence length="181" mass="20264">MKIAVSVDNHLDVNKIPISEAVARQAAYLTAQQAAGYFNAGDTFNDFTKSVVFFQDLQAHVSFPVRWLAGNHDLVNGVTYEMAQSLADPLYFHEQSLKLGNSVIIGNNGWYDYSLAPADLHKTDTEFAQWKRAFWIDGAIDQPVSDQQRMQRVLETTAQALAEAKGQRVIYLTHFVPQKAS</sequence>
<accession>A0A0R1QEQ1</accession>
<dbReference type="OrthoDB" id="113290at2"/>
<proteinExistence type="predicted"/>
<dbReference type="GO" id="GO:0016787">
    <property type="term" value="F:hydrolase activity"/>
    <property type="evidence" value="ECO:0007669"/>
    <property type="project" value="UniProtKB-KW"/>
</dbReference>
<keyword evidence="2" id="KW-1185">Reference proteome</keyword>
<dbReference type="Proteomes" id="UP000051790">
    <property type="component" value="Unassembled WGS sequence"/>
</dbReference>
<dbReference type="NCBIfam" id="TIGR03729">
    <property type="entry name" value="acc_ester"/>
    <property type="match status" value="1"/>
</dbReference>
<dbReference type="PATRIC" id="fig|1423769.4.peg.1938"/>
<organism evidence="1 2">
    <name type="scientific">Lacticaseibacillus manihotivorans DSM 13343 = JCM 12514</name>
    <dbReference type="NCBI Taxonomy" id="1423769"/>
    <lineage>
        <taxon>Bacteria</taxon>
        <taxon>Bacillati</taxon>
        <taxon>Bacillota</taxon>
        <taxon>Bacilli</taxon>
        <taxon>Lactobacillales</taxon>
        <taxon>Lactobacillaceae</taxon>
        <taxon>Lacticaseibacillus</taxon>
    </lineage>
</organism>
<dbReference type="AlphaFoldDB" id="A0A0R1QEQ1"/>
<evidence type="ECO:0000313" key="2">
    <source>
        <dbReference type="Proteomes" id="UP000051790"/>
    </source>
</evidence>
<reference evidence="1 2" key="1">
    <citation type="journal article" date="2015" name="Genome Announc.">
        <title>Expanding the biotechnology potential of lactobacilli through comparative genomics of 213 strains and associated genera.</title>
        <authorList>
            <person name="Sun Z."/>
            <person name="Harris H.M."/>
            <person name="McCann A."/>
            <person name="Guo C."/>
            <person name="Argimon S."/>
            <person name="Zhang W."/>
            <person name="Yang X."/>
            <person name="Jeffery I.B."/>
            <person name="Cooney J.C."/>
            <person name="Kagawa T.F."/>
            <person name="Liu W."/>
            <person name="Song Y."/>
            <person name="Salvetti E."/>
            <person name="Wrobel A."/>
            <person name="Rasinkangas P."/>
            <person name="Parkhill J."/>
            <person name="Rea M.C."/>
            <person name="O'Sullivan O."/>
            <person name="Ritari J."/>
            <person name="Douillard F.P."/>
            <person name="Paul Ross R."/>
            <person name="Yang R."/>
            <person name="Briner A.E."/>
            <person name="Felis G.E."/>
            <person name="de Vos W.M."/>
            <person name="Barrangou R."/>
            <person name="Klaenhammer T.R."/>
            <person name="Caufield P.W."/>
            <person name="Cui Y."/>
            <person name="Zhang H."/>
            <person name="O'Toole P.W."/>
        </authorList>
    </citation>
    <scope>NUCLEOTIDE SEQUENCE [LARGE SCALE GENOMIC DNA]</scope>
    <source>
        <strain evidence="1 2">DSM 13343</strain>
    </source>
</reference>